<protein>
    <submittedName>
        <fullName evidence="2">Uncharacterized protein</fullName>
    </submittedName>
</protein>
<evidence type="ECO:0000256" key="1">
    <source>
        <dbReference type="SAM" id="MobiDB-lite"/>
    </source>
</evidence>
<dbReference type="AlphaFoldDB" id="A0A0J8AX98"/>
<proteinExistence type="predicted"/>
<feature type="compositionally biased region" description="Basic and acidic residues" evidence="1">
    <location>
        <begin position="20"/>
        <end position="30"/>
    </location>
</feature>
<feature type="non-terminal residue" evidence="2">
    <location>
        <position position="1"/>
    </location>
</feature>
<dbReference type="EMBL" id="KQ103248">
    <property type="protein sequence ID" value="KMS93386.1"/>
    <property type="molecule type" value="Genomic_DNA"/>
</dbReference>
<gene>
    <name evidence="2" type="ORF">BVRB_032000</name>
</gene>
<reference evidence="2 3" key="1">
    <citation type="journal article" date="2014" name="Nature">
        <title>The genome of the recently domesticated crop plant sugar beet (Beta vulgaris).</title>
        <authorList>
            <person name="Dohm J.C."/>
            <person name="Minoche A.E."/>
            <person name="Holtgrawe D."/>
            <person name="Capella-Gutierrez S."/>
            <person name="Zakrzewski F."/>
            <person name="Tafer H."/>
            <person name="Rupp O."/>
            <person name="Sorensen T.R."/>
            <person name="Stracke R."/>
            <person name="Reinhardt R."/>
            <person name="Goesmann A."/>
            <person name="Kraft T."/>
            <person name="Schulz B."/>
            <person name="Stadler P.F."/>
            <person name="Schmidt T."/>
            <person name="Gabaldon T."/>
            <person name="Lehrach H."/>
            <person name="Weisshaar B."/>
            <person name="Himmelbauer H."/>
        </authorList>
    </citation>
    <scope>NUCLEOTIDE SEQUENCE [LARGE SCALE GENOMIC DNA]</scope>
    <source>
        <tissue evidence="2">Taproot</tissue>
    </source>
</reference>
<keyword evidence="3" id="KW-1185">Reference proteome</keyword>
<dbReference type="Gramene" id="KMS93386">
    <property type="protein sequence ID" value="KMS93386"/>
    <property type="gene ID" value="BVRB_032000"/>
</dbReference>
<evidence type="ECO:0000313" key="3">
    <source>
        <dbReference type="Proteomes" id="UP000035740"/>
    </source>
</evidence>
<organism evidence="2 3">
    <name type="scientific">Beta vulgaris subsp. vulgaris</name>
    <name type="common">Beet</name>
    <dbReference type="NCBI Taxonomy" id="3555"/>
    <lineage>
        <taxon>Eukaryota</taxon>
        <taxon>Viridiplantae</taxon>
        <taxon>Streptophyta</taxon>
        <taxon>Embryophyta</taxon>
        <taxon>Tracheophyta</taxon>
        <taxon>Spermatophyta</taxon>
        <taxon>Magnoliopsida</taxon>
        <taxon>eudicotyledons</taxon>
        <taxon>Gunneridae</taxon>
        <taxon>Pentapetalae</taxon>
        <taxon>Caryophyllales</taxon>
        <taxon>Chenopodiaceae</taxon>
        <taxon>Betoideae</taxon>
        <taxon>Beta</taxon>
    </lineage>
</organism>
<accession>A0A0J8AX98</accession>
<feature type="region of interest" description="Disordered" evidence="1">
    <location>
        <begin position="1"/>
        <end position="54"/>
    </location>
</feature>
<sequence length="54" mass="6128">ELANQSDWDSEPESEYQDQGPDRARSEQLRSTDPGPVQVPIRAQSEQIRHGTHV</sequence>
<evidence type="ECO:0000313" key="2">
    <source>
        <dbReference type="EMBL" id="KMS93386.1"/>
    </source>
</evidence>
<name>A0A0J8AX98_BETVV</name>
<dbReference type="Proteomes" id="UP000035740">
    <property type="component" value="Unassembled WGS sequence"/>
</dbReference>